<evidence type="ECO:0000313" key="3">
    <source>
        <dbReference type="WBParaSite" id="GPUH_0002213101-mRNA-1"/>
    </source>
</evidence>
<dbReference type="AlphaFoldDB" id="A0A183EMB3"/>
<organism evidence="3">
    <name type="scientific">Gongylonema pulchrum</name>
    <dbReference type="NCBI Taxonomy" id="637853"/>
    <lineage>
        <taxon>Eukaryota</taxon>
        <taxon>Metazoa</taxon>
        <taxon>Ecdysozoa</taxon>
        <taxon>Nematoda</taxon>
        <taxon>Chromadorea</taxon>
        <taxon>Rhabditida</taxon>
        <taxon>Spirurina</taxon>
        <taxon>Spiruromorpha</taxon>
        <taxon>Spiruroidea</taxon>
        <taxon>Gongylonematidae</taxon>
        <taxon>Gongylonema</taxon>
    </lineage>
</organism>
<sequence length="100" mass="11521">MGSDSDDVYRVRELLIGDGIQHGPELPSIVHILDTMHPLYRQILENFYKMKAAIEMQQPADDGEEEEVELREIHLVPHTRLRLQAVRHVARVEGARVTIK</sequence>
<gene>
    <name evidence="1" type="ORF">GPUH_LOCUS22104</name>
</gene>
<reference evidence="3" key="1">
    <citation type="submission" date="2016-06" db="UniProtKB">
        <authorList>
            <consortium name="WormBaseParasite"/>
        </authorList>
    </citation>
    <scope>IDENTIFICATION</scope>
</reference>
<evidence type="ECO:0000313" key="1">
    <source>
        <dbReference type="EMBL" id="VDN39478.1"/>
    </source>
</evidence>
<accession>A0A183EMB3</accession>
<dbReference type="Proteomes" id="UP000271098">
    <property type="component" value="Unassembled WGS sequence"/>
</dbReference>
<protein>
    <submittedName>
        <fullName evidence="1 3">Uncharacterized protein</fullName>
    </submittedName>
</protein>
<reference evidence="1 2" key="2">
    <citation type="submission" date="2018-11" db="EMBL/GenBank/DDBJ databases">
        <authorList>
            <consortium name="Pathogen Informatics"/>
        </authorList>
    </citation>
    <scope>NUCLEOTIDE SEQUENCE [LARGE SCALE GENOMIC DNA]</scope>
</reference>
<name>A0A183EMB3_9BILA</name>
<keyword evidence="2" id="KW-1185">Reference proteome</keyword>
<evidence type="ECO:0000313" key="2">
    <source>
        <dbReference type="Proteomes" id="UP000271098"/>
    </source>
</evidence>
<proteinExistence type="predicted"/>
<dbReference type="WBParaSite" id="GPUH_0002213101-mRNA-1">
    <property type="protein sequence ID" value="GPUH_0002213101-mRNA-1"/>
    <property type="gene ID" value="GPUH_0002213101"/>
</dbReference>
<dbReference type="EMBL" id="UYRT01094252">
    <property type="protein sequence ID" value="VDN39478.1"/>
    <property type="molecule type" value="Genomic_DNA"/>
</dbReference>